<dbReference type="InterPro" id="IPR036034">
    <property type="entry name" value="PDZ_sf"/>
</dbReference>
<keyword evidence="5" id="KW-0732">Signal</keyword>
<dbReference type="Gene3D" id="3.30.750.44">
    <property type="match status" value="1"/>
</dbReference>
<dbReference type="InterPro" id="IPR029045">
    <property type="entry name" value="ClpP/crotonase-like_dom_sf"/>
</dbReference>
<reference evidence="7 8" key="1">
    <citation type="submission" date="2016-04" db="EMBL/GenBank/DDBJ databases">
        <authorList>
            <person name="Evans L.H."/>
            <person name="Alamgir A."/>
            <person name="Owens N."/>
            <person name="Weber N.D."/>
            <person name="Virtaneva K."/>
            <person name="Barbian K."/>
            <person name="Babar A."/>
            <person name="Rosenke K."/>
        </authorList>
    </citation>
    <scope>NUCLEOTIDE SEQUENCE [LARGE SCALE GENOMIC DNA]</scope>
    <source>
        <strain evidence="7 8">LMa1</strain>
    </source>
</reference>
<dbReference type="Pfam" id="PF03572">
    <property type="entry name" value="Peptidase_S41"/>
    <property type="match status" value="1"/>
</dbReference>
<dbReference type="InterPro" id="IPR012854">
    <property type="entry name" value="Cu_amine_oxidase-like_N"/>
</dbReference>
<organism evidence="7 8">
    <name type="scientific">Desulfotomaculum copahuensis</name>
    <dbReference type="NCBI Taxonomy" id="1838280"/>
    <lineage>
        <taxon>Bacteria</taxon>
        <taxon>Bacillati</taxon>
        <taxon>Bacillota</taxon>
        <taxon>Clostridia</taxon>
        <taxon>Eubacteriales</taxon>
        <taxon>Desulfotomaculaceae</taxon>
        <taxon>Desulfotomaculum</taxon>
    </lineage>
</organism>
<dbReference type="InterPro" id="IPR004447">
    <property type="entry name" value="Peptidase_S41A"/>
</dbReference>
<evidence type="ECO:0000256" key="5">
    <source>
        <dbReference type="SAM" id="SignalP"/>
    </source>
</evidence>
<dbReference type="GO" id="GO:0007165">
    <property type="term" value="P:signal transduction"/>
    <property type="evidence" value="ECO:0007669"/>
    <property type="project" value="TreeGrafter"/>
</dbReference>
<evidence type="ECO:0000256" key="2">
    <source>
        <dbReference type="ARBA" id="ARBA00022670"/>
    </source>
</evidence>
<dbReference type="Pfam" id="PF17820">
    <property type="entry name" value="PDZ_6"/>
    <property type="match status" value="1"/>
</dbReference>
<dbReference type="Pfam" id="PF07833">
    <property type="entry name" value="Cu_amine_oxidN1"/>
    <property type="match status" value="1"/>
</dbReference>
<dbReference type="STRING" id="1838280.A6M21_01330"/>
<dbReference type="SUPFAM" id="SSF52096">
    <property type="entry name" value="ClpP/crotonase"/>
    <property type="match status" value="1"/>
</dbReference>
<evidence type="ECO:0000259" key="6">
    <source>
        <dbReference type="PROSITE" id="PS50106"/>
    </source>
</evidence>
<protein>
    <recommendedName>
        <fullName evidence="6">PDZ domain-containing protein</fullName>
    </recommendedName>
</protein>
<comment type="caution">
    <text evidence="7">The sequence shown here is derived from an EMBL/GenBank/DDBJ whole genome shotgun (WGS) entry which is preliminary data.</text>
</comment>
<sequence length="491" mass="51866">MAAPVLALLLLFFFPLTACAAGNGIIAGINRVDEVMEYIYAHHINAPGAEQLTDGAIRGMIDSLGDPYTEYFTPAQLEQFTGALDGEYAGVGLELAGRPPYSQVTAVTDGSPAERAGVEKGDLITAVNGQSTENMPLPEVVDKVRGPAGSKVTLTLRRAGRADFSLTMERQTLSTPTIQWQIIHGRIGYINVHTFGSQTAAEFGAALRELKDKGATGLVLDLRNDPGGYLQAAVDVAGYFLPAGATVVTTVDRDGQKEIYRANGDALARGMPVAVLVNGMSASSAEVLAGALQDYGAATLVGERTYGKGVVQAVIPLETGGALKITIARYFTPRGRSIDGTGLTPDQEVTTPQLQLFAACRKLQPDTPWSIVFNHNGVQINGEKTEGDFAPLFRAGNAYLPLRFTLEALGYRVSWEGNGGAILVAGPAGRLVLSPGNSGALLNNRPVTVQQPVLEAPDKGMTYVSTVLLQKMGVVLSVQEQEIIIRGAGIK</sequence>
<dbReference type="Gene3D" id="3.90.226.10">
    <property type="entry name" value="2-enoyl-CoA Hydratase, Chain A, domain 1"/>
    <property type="match status" value="1"/>
</dbReference>
<proteinExistence type="inferred from homology"/>
<evidence type="ECO:0000256" key="1">
    <source>
        <dbReference type="ARBA" id="ARBA00009179"/>
    </source>
</evidence>
<gene>
    <name evidence="7" type="ORF">A6M21_01330</name>
</gene>
<evidence type="ECO:0000313" key="8">
    <source>
        <dbReference type="Proteomes" id="UP000078532"/>
    </source>
</evidence>
<dbReference type="SMART" id="SM00245">
    <property type="entry name" value="TSPc"/>
    <property type="match status" value="1"/>
</dbReference>
<dbReference type="PROSITE" id="PS50106">
    <property type="entry name" value="PDZ"/>
    <property type="match status" value="1"/>
</dbReference>
<dbReference type="InterPro" id="IPR005151">
    <property type="entry name" value="Tail-specific_protease"/>
</dbReference>
<keyword evidence="8" id="KW-1185">Reference proteome</keyword>
<evidence type="ECO:0000313" key="7">
    <source>
        <dbReference type="EMBL" id="OAT79460.1"/>
    </source>
</evidence>
<dbReference type="SUPFAM" id="SSF50156">
    <property type="entry name" value="PDZ domain-like"/>
    <property type="match status" value="1"/>
</dbReference>
<dbReference type="SUPFAM" id="SSF55383">
    <property type="entry name" value="Copper amine oxidase, domain N"/>
    <property type="match status" value="1"/>
</dbReference>
<evidence type="ECO:0000256" key="3">
    <source>
        <dbReference type="ARBA" id="ARBA00022801"/>
    </source>
</evidence>
<dbReference type="InterPro" id="IPR001478">
    <property type="entry name" value="PDZ"/>
</dbReference>
<dbReference type="AlphaFoldDB" id="A0A1B7LAY5"/>
<keyword evidence="3" id="KW-0378">Hydrolase</keyword>
<keyword evidence="4" id="KW-0720">Serine protease</keyword>
<dbReference type="Proteomes" id="UP000078532">
    <property type="component" value="Unassembled WGS sequence"/>
</dbReference>
<keyword evidence="2" id="KW-0645">Protease</keyword>
<comment type="similarity">
    <text evidence="1">Belongs to the peptidase S41A family.</text>
</comment>
<dbReference type="SMART" id="SM00228">
    <property type="entry name" value="PDZ"/>
    <property type="match status" value="1"/>
</dbReference>
<dbReference type="GO" id="GO:0030288">
    <property type="term" value="C:outer membrane-bounded periplasmic space"/>
    <property type="evidence" value="ECO:0007669"/>
    <property type="project" value="TreeGrafter"/>
</dbReference>
<dbReference type="EMBL" id="LYVF01000197">
    <property type="protein sequence ID" value="OAT79460.1"/>
    <property type="molecule type" value="Genomic_DNA"/>
</dbReference>
<dbReference type="InterPro" id="IPR055210">
    <property type="entry name" value="CtpA/B_N"/>
</dbReference>
<feature type="domain" description="PDZ" evidence="6">
    <location>
        <begin position="86"/>
        <end position="159"/>
    </location>
</feature>
<dbReference type="GO" id="GO:0006508">
    <property type="term" value="P:proteolysis"/>
    <property type="evidence" value="ECO:0007669"/>
    <property type="project" value="UniProtKB-KW"/>
</dbReference>
<dbReference type="GO" id="GO:0008236">
    <property type="term" value="F:serine-type peptidase activity"/>
    <property type="evidence" value="ECO:0007669"/>
    <property type="project" value="UniProtKB-KW"/>
</dbReference>
<dbReference type="Pfam" id="PF22694">
    <property type="entry name" value="CtpB_N-like"/>
    <property type="match status" value="1"/>
</dbReference>
<feature type="signal peptide" evidence="5">
    <location>
        <begin position="1"/>
        <end position="20"/>
    </location>
</feature>
<accession>A0A1B7LAY5</accession>
<dbReference type="CDD" id="cd06782">
    <property type="entry name" value="cpPDZ_CPP-like"/>
    <property type="match status" value="1"/>
</dbReference>
<dbReference type="PANTHER" id="PTHR32060">
    <property type="entry name" value="TAIL-SPECIFIC PROTEASE"/>
    <property type="match status" value="1"/>
</dbReference>
<dbReference type="GO" id="GO:0004175">
    <property type="term" value="F:endopeptidase activity"/>
    <property type="evidence" value="ECO:0007669"/>
    <property type="project" value="TreeGrafter"/>
</dbReference>
<name>A0A1B7LAY5_9FIRM</name>
<evidence type="ECO:0000256" key="4">
    <source>
        <dbReference type="ARBA" id="ARBA00022825"/>
    </source>
</evidence>
<dbReference type="Gene3D" id="2.30.42.10">
    <property type="match status" value="1"/>
</dbReference>
<feature type="chain" id="PRO_5008596839" description="PDZ domain-containing protein" evidence="5">
    <location>
        <begin position="21"/>
        <end position="491"/>
    </location>
</feature>
<dbReference type="InterPro" id="IPR036582">
    <property type="entry name" value="Mao_N_sf"/>
</dbReference>
<dbReference type="NCBIfam" id="TIGR00225">
    <property type="entry name" value="prc"/>
    <property type="match status" value="1"/>
</dbReference>
<dbReference type="CDD" id="cd07560">
    <property type="entry name" value="Peptidase_S41_CPP"/>
    <property type="match status" value="1"/>
</dbReference>
<dbReference type="PANTHER" id="PTHR32060:SF30">
    <property type="entry name" value="CARBOXY-TERMINAL PROCESSING PROTEASE CTPA"/>
    <property type="match status" value="1"/>
</dbReference>
<dbReference type="InterPro" id="IPR041489">
    <property type="entry name" value="PDZ_6"/>
</dbReference>